<accession>A0A0H5R7V7</accession>
<dbReference type="PANTHER" id="PTHR39267">
    <property type="entry name" value="SURVIVAL MOTOR NEURON-LIKE PROTEIN 1"/>
    <property type="match status" value="1"/>
</dbReference>
<dbReference type="InterPro" id="IPR047313">
    <property type="entry name" value="SMN_C"/>
</dbReference>
<evidence type="ECO:0000313" key="6">
    <source>
        <dbReference type="EMBL" id="CRZ10218.1"/>
    </source>
</evidence>
<evidence type="ECO:0008006" key="7">
    <source>
        <dbReference type="Google" id="ProtNLM"/>
    </source>
</evidence>
<dbReference type="PANTHER" id="PTHR39267:SF1">
    <property type="entry name" value="SURVIVAL MOTOR NEURON PROTEIN"/>
    <property type="match status" value="1"/>
</dbReference>
<keyword evidence="3" id="KW-0507">mRNA processing</keyword>
<evidence type="ECO:0000256" key="4">
    <source>
        <dbReference type="ARBA" id="ARBA00023187"/>
    </source>
</evidence>
<dbReference type="GO" id="GO:0005634">
    <property type="term" value="C:nucleus"/>
    <property type="evidence" value="ECO:0007669"/>
    <property type="project" value="UniProtKB-SubCell"/>
</dbReference>
<protein>
    <recommendedName>
        <fullName evidence="7">Survival motor neuron Tudor domain-containing protein</fullName>
    </recommendedName>
</protein>
<reference evidence="6" key="1">
    <citation type="submission" date="2015-04" db="EMBL/GenBank/DDBJ databases">
        <title>The genome sequence of the plant pathogenic Rhizarian Plasmodiophora brassicae reveals insights in its biotrophic life cycle and the origin of chitin synthesis.</title>
        <authorList>
            <person name="Schwelm A."/>
            <person name="Fogelqvist J."/>
            <person name="Knaust A."/>
            <person name="Julke S."/>
            <person name="Lilja T."/>
            <person name="Dhandapani V."/>
            <person name="Bonilla-Rosso G."/>
            <person name="Karlsson M."/>
            <person name="Shevchenko A."/>
            <person name="Choi S.R."/>
            <person name="Kim H.G."/>
            <person name="Park J.Y."/>
            <person name="Lim Y.P."/>
            <person name="Ludwig-Muller J."/>
            <person name="Dixelius C."/>
        </authorList>
    </citation>
    <scope>NUCLEOTIDE SEQUENCE</scope>
    <source>
        <tissue evidence="6">Potato root galls</tissue>
    </source>
</reference>
<dbReference type="GO" id="GO:0006397">
    <property type="term" value="P:mRNA processing"/>
    <property type="evidence" value="ECO:0007669"/>
    <property type="project" value="UniProtKB-KW"/>
</dbReference>
<feature type="non-terminal residue" evidence="6">
    <location>
        <position position="1"/>
    </location>
</feature>
<evidence type="ECO:0000256" key="5">
    <source>
        <dbReference type="ARBA" id="ARBA00023242"/>
    </source>
</evidence>
<keyword evidence="5" id="KW-0539">Nucleus</keyword>
<dbReference type="InterPro" id="IPR040424">
    <property type="entry name" value="Smn1"/>
</dbReference>
<proteinExistence type="inferred from homology"/>
<dbReference type="AlphaFoldDB" id="A0A0H5R7V7"/>
<evidence type="ECO:0000256" key="2">
    <source>
        <dbReference type="ARBA" id="ARBA00005371"/>
    </source>
</evidence>
<keyword evidence="4" id="KW-0508">mRNA splicing</keyword>
<organism evidence="6">
    <name type="scientific">Spongospora subterranea</name>
    <dbReference type="NCBI Taxonomy" id="70186"/>
    <lineage>
        <taxon>Eukaryota</taxon>
        <taxon>Sar</taxon>
        <taxon>Rhizaria</taxon>
        <taxon>Endomyxa</taxon>
        <taxon>Phytomyxea</taxon>
        <taxon>Plasmodiophorida</taxon>
        <taxon>Plasmodiophoridae</taxon>
        <taxon>Spongospora</taxon>
    </lineage>
</organism>
<dbReference type="GO" id="GO:0008380">
    <property type="term" value="P:RNA splicing"/>
    <property type="evidence" value="ECO:0007669"/>
    <property type="project" value="UniProtKB-KW"/>
</dbReference>
<evidence type="ECO:0000256" key="3">
    <source>
        <dbReference type="ARBA" id="ARBA00022664"/>
    </source>
</evidence>
<dbReference type="EMBL" id="HACM01009776">
    <property type="protein sequence ID" value="CRZ10218.1"/>
    <property type="molecule type" value="Transcribed_RNA"/>
</dbReference>
<dbReference type="CDD" id="cd22852">
    <property type="entry name" value="SMN_C"/>
    <property type="match status" value="1"/>
</dbReference>
<comment type="similarity">
    <text evidence="2">Belongs to the SMN family.</text>
</comment>
<name>A0A0H5R7V7_9EUKA</name>
<evidence type="ECO:0000256" key="1">
    <source>
        <dbReference type="ARBA" id="ARBA00004123"/>
    </source>
</evidence>
<comment type="subcellular location">
    <subcellularLocation>
        <location evidence="1">Nucleus</location>
    </subcellularLocation>
</comment>
<sequence length="207" mass="22632">GRDQVISANITAVVALALYRIYDHPTGAILTCGPLMEPGSDQAQNLLVGADWDDSALIAAFEHDLSEYQRAHGKNPGGKRQKLQSITDHSAIHIHNPRPGKTHAASATKVIDDFIKDEPEEGAISQDDSCMFAKPTPIPERELEVPCGGASISNADPEPVPIPRAFTGPFIPPIPSNDQDLYNTLLSWYYAGYYTARQEMINRLPRT</sequence>